<protein>
    <submittedName>
        <fullName evidence="6">LysR family transcriptional regulator</fullName>
    </submittedName>
</protein>
<dbReference type="InterPro" id="IPR005119">
    <property type="entry name" value="LysR_subst-bd"/>
</dbReference>
<dbReference type="InterPro" id="IPR036388">
    <property type="entry name" value="WH-like_DNA-bd_sf"/>
</dbReference>
<evidence type="ECO:0000256" key="3">
    <source>
        <dbReference type="ARBA" id="ARBA00023125"/>
    </source>
</evidence>
<dbReference type="InterPro" id="IPR036390">
    <property type="entry name" value="WH_DNA-bd_sf"/>
</dbReference>
<comment type="similarity">
    <text evidence="1">Belongs to the LysR transcriptional regulatory family.</text>
</comment>
<organism evidence="6 7">
    <name type="scientific">Jeongeupia naejangsanensis</name>
    <dbReference type="NCBI Taxonomy" id="613195"/>
    <lineage>
        <taxon>Bacteria</taxon>
        <taxon>Pseudomonadati</taxon>
        <taxon>Pseudomonadota</taxon>
        <taxon>Betaproteobacteria</taxon>
        <taxon>Neisseriales</taxon>
        <taxon>Chitinibacteraceae</taxon>
        <taxon>Jeongeupia</taxon>
    </lineage>
</organism>
<comment type="caution">
    <text evidence="6">The sequence shown here is derived from an EMBL/GenBank/DDBJ whole genome shotgun (WGS) entry which is preliminary data.</text>
</comment>
<dbReference type="SUPFAM" id="SSF53850">
    <property type="entry name" value="Periplasmic binding protein-like II"/>
    <property type="match status" value="1"/>
</dbReference>
<evidence type="ECO:0000256" key="1">
    <source>
        <dbReference type="ARBA" id="ARBA00009437"/>
    </source>
</evidence>
<dbReference type="EMBL" id="JAESND010000002">
    <property type="protein sequence ID" value="MBM3115442.1"/>
    <property type="molecule type" value="Genomic_DNA"/>
</dbReference>
<name>A0ABS2BIL3_9NEIS</name>
<dbReference type="RefSeq" id="WP_203537109.1">
    <property type="nucleotide sequence ID" value="NZ_JBHSZU010000007.1"/>
</dbReference>
<accession>A0ABS2BIL3</accession>
<keyword evidence="7" id="KW-1185">Reference proteome</keyword>
<evidence type="ECO:0000256" key="4">
    <source>
        <dbReference type="ARBA" id="ARBA00023163"/>
    </source>
</evidence>
<evidence type="ECO:0000313" key="7">
    <source>
        <dbReference type="Proteomes" id="UP000809431"/>
    </source>
</evidence>
<keyword evidence="2" id="KW-0805">Transcription regulation</keyword>
<dbReference type="PROSITE" id="PS50931">
    <property type="entry name" value="HTH_LYSR"/>
    <property type="match status" value="1"/>
</dbReference>
<sequence length="310" mass="34260">MSNPDIPSLRLLMGFEAAARLGSFSRAAEERYLSQSAISHQIQQLEEQIGQPLFSRVGRGVELTVAGEVLLRSVQLSLNTLRSGLGRVASYLDPGLVVLVCPAPLLQGWLQPRLDKLRHALPALCPLFSTDESARFVDELDVDINIVARPLQQRGLLEAPFLQDEWIVVAEPGLAAQLADRPMAEHARHAELICLEESITHDESAGLFLGPLAGFRKRLVYDDARLLLDGAKRGMGIACISRLLASESLARGELALLPDYPRLPGRQWWLSRVEGETRSPLVRQLFDWLRAEADEPGRDTQSSRTAPPDL</sequence>
<dbReference type="Proteomes" id="UP000809431">
    <property type="component" value="Unassembled WGS sequence"/>
</dbReference>
<reference evidence="6 7" key="1">
    <citation type="submission" date="2021-01" db="EMBL/GenBank/DDBJ databases">
        <title>Draft Genome Sequence and Polyhydroxyalkanoate Biosynthetic Potential of Jeongeupia naejangsanensis Type Strain DSM 24253.</title>
        <authorList>
            <person name="Turrini P."/>
            <person name="Artuso I."/>
            <person name="Lugli G.A."/>
            <person name="Frangipani E."/>
            <person name="Ventura M."/>
            <person name="Visca P."/>
        </authorList>
    </citation>
    <scope>NUCLEOTIDE SEQUENCE [LARGE SCALE GENOMIC DNA]</scope>
    <source>
        <strain evidence="6 7">DSM 24253</strain>
    </source>
</reference>
<dbReference type="PRINTS" id="PR00039">
    <property type="entry name" value="HTHLYSR"/>
</dbReference>
<proteinExistence type="inferred from homology"/>
<dbReference type="InterPro" id="IPR000847">
    <property type="entry name" value="LysR_HTH_N"/>
</dbReference>
<dbReference type="PANTHER" id="PTHR30537">
    <property type="entry name" value="HTH-TYPE TRANSCRIPTIONAL REGULATOR"/>
    <property type="match status" value="1"/>
</dbReference>
<dbReference type="Pfam" id="PF00126">
    <property type="entry name" value="HTH_1"/>
    <property type="match status" value="1"/>
</dbReference>
<evidence type="ECO:0000259" key="5">
    <source>
        <dbReference type="PROSITE" id="PS50931"/>
    </source>
</evidence>
<keyword evidence="4" id="KW-0804">Transcription</keyword>
<gene>
    <name evidence="6" type="ORF">JMJ54_06355</name>
</gene>
<dbReference type="Pfam" id="PF03466">
    <property type="entry name" value="LysR_substrate"/>
    <property type="match status" value="1"/>
</dbReference>
<feature type="domain" description="HTH lysR-type" evidence="5">
    <location>
        <begin position="7"/>
        <end position="64"/>
    </location>
</feature>
<keyword evidence="3" id="KW-0238">DNA-binding</keyword>
<dbReference type="Gene3D" id="1.10.10.10">
    <property type="entry name" value="Winged helix-like DNA-binding domain superfamily/Winged helix DNA-binding domain"/>
    <property type="match status" value="1"/>
</dbReference>
<dbReference type="Gene3D" id="3.40.190.290">
    <property type="match status" value="1"/>
</dbReference>
<dbReference type="PANTHER" id="PTHR30537:SF74">
    <property type="entry name" value="HTH-TYPE TRANSCRIPTIONAL REGULATOR TRPI"/>
    <property type="match status" value="1"/>
</dbReference>
<evidence type="ECO:0000256" key="2">
    <source>
        <dbReference type="ARBA" id="ARBA00023015"/>
    </source>
</evidence>
<dbReference type="InterPro" id="IPR058163">
    <property type="entry name" value="LysR-type_TF_proteobact-type"/>
</dbReference>
<evidence type="ECO:0000313" key="6">
    <source>
        <dbReference type="EMBL" id="MBM3115442.1"/>
    </source>
</evidence>
<dbReference type="SUPFAM" id="SSF46785">
    <property type="entry name" value="Winged helix' DNA-binding domain"/>
    <property type="match status" value="1"/>
</dbReference>